<dbReference type="GO" id="GO:0005737">
    <property type="term" value="C:cytoplasm"/>
    <property type="evidence" value="ECO:0007669"/>
    <property type="project" value="UniProtKB-SubCell"/>
</dbReference>
<dbReference type="FunFam" id="3.40.50.300:FF:000326">
    <property type="entry name" value="P-loop containing nucleoside triphosphate hydrolase"/>
    <property type="match status" value="1"/>
</dbReference>
<dbReference type="EC" id="3.6.4.12" evidence="4"/>
<evidence type="ECO:0000256" key="1">
    <source>
        <dbReference type="ARBA" id="ARBA00004123"/>
    </source>
</evidence>
<dbReference type="OrthoDB" id="6513042at2759"/>
<evidence type="ECO:0000313" key="12">
    <source>
        <dbReference type="EMBL" id="RKP07200.1"/>
    </source>
</evidence>
<dbReference type="AlphaFoldDB" id="A0A4P9XPL2"/>
<dbReference type="Proteomes" id="UP000271241">
    <property type="component" value="Unassembled WGS sequence"/>
</dbReference>
<accession>A0A4P9XPL2</accession>
<evidence type="ECO:0000256" key="4">
    <source>
        <dbReference type="ARBA" id="ARBA00012551"/>
    </source>
</evidence>
<dbReference type="GO" id="GO:0005634">
    <property type="term" value="C:nucleus"/>
    <property type="evidence" value="ECO:0007669"/>
    <property type="project" value="UniProtKB-SubCell"/>
</dbReference>
<dbReference type="InterPro" id="IPR048761">
    <property type="entry name" value="SMUBP-2_HCS1_1B"/>
</dbReference>
<keyword evidence="6" id="KW-0547">Nucleotide-binding</keyword>
<keyword evidence="10" id="KW-0539">Nucleus</keyword>
<dbReference type="GO" id="GO:0003723">
    <property type="term" value="F:RNA binding"/>
    <property type="evidence" value="ECO:0007669"/>
    <property type="project" value="InterPro"/>
</dbReference>
<dbReference type="PANTHER" id="PTHR43788:SF8">
    <property type="entry name" value="DNA-BINDING PROTEIN SMUBP-2"/>
    <property type="match status" value="1"/>
</dbReference>
<evidence type="ECO:0000256" key="7">
    <source>
        <dbReference type="ARBA" id="ARBA00022801"/>
    </source>
</evidence>
<organism evidence="12 13">
    <name type="scientific">Thamnocephalis sphaerospora</name>
    <dbReference type="NCBI Taxonomy" id="78915"/>
    <lineage>
        <taxon>Eukaryota</taxon>
        <taxon>Fungi</taxon>
        <taxon>Fungi incertae sedis</taxon>
        <taxon>Zoopagomycota</taxon>
        <taxon>Zoopagomycotina</taxon>
        <taxon>Zoopagomycetes</taxon>
        <taxon>Zoopagales</taxon>
        <taxon>Sigmoideomycetaceae</taxon>
        <taxon>Thamnocephalis</taxon>
    </lineage>
</organism>
<dbReference type="InterPro" id="IPR047187">
    <property type="entry name" value="SF1_C_Upf1"/>
</dbReference>
<dbReference type="InterPro" id="IPR003593">
    <property type="entry name" value="AAA+_ATPase"/>
</dbReference>
<dbReference type="GO" id="GO:0005524">
    <property type="term" value="F:ATP binding"/>
    <property type="evidence" value="ECO:0007669"/>
    <property type="project" value="UniProtKB-KW"/>
</dbReference>
<sequence length="670" mass="74603">MVCTPELFVERQLELIEIERKEEVERTALLRAQCSPQQLQQHCHALLALQVTGSRTGLGGKCMLELSPATGKSAFPPHLMRPGDVVSVERGDSKVMAQAPASSADRPIGVVWRVSDTRLVVALPEELPGDWGNRCRVVQMANDVTYDRLCWAMRRLRERLEANDPASVLDVLLRGREPRYDHRAVVDRYLDPTLDDSQRAAVQFALSADELALVHGPPGTGKTYTLTEIIRQLVARGKRVLVCGPSNVSVDNLVERLAPHKVPMLRLGHPARTLPSVVAYTLDARVRHSNQGAVLQDVRQDMDTALARLSRCKQQRERRTIYGELRQLRKEYRQREAKVTAELIGNARVVLCTLSGADTRKMRGEMFDVAIIDEAAQALEAECWIAIHKARCVILAGDHCQLPPTVLSVKAASGARPAATIVGDAPAAYTLDYTLFDRMLAQHGDTVKRMLLTQYRMHRDIMAFPSGHFYDAKLQAHASVAERLLTDKIGVAATEDTEVPVVWIDTADCGWLERVEEDTRGRPGDSRYNEGEVAMVKHHVARLVQAGVAADDIAVITPYNAQVGRIRDALRERYPPLEIGSVDGFQGREKEAVILSLVRSNDTGAVGFLSEHRRTNVAITRPRRHLCVIGDSETVGQSDAFYRHWYAWVSDHAEIRYASADHVDADHLLD</sequence>
<dbReference type="PANTHER" id="PTHR43788">
    <property type="entry name" value="DNA2/NAM7 HELICASE FAMILY MEMBER"/>
    <property type="match status" value="1"/>
</dbReference>
<comment type="subcellular location">
    <subcellularLocation>
        <location evidence="2">Cytoplasm</location>
    </subcellularLocation>
    <subcellularLocation>
        <location evidence="1">Nucleus</location>
    </subcellularLocation>
</comment>
<keyword evidence="7 12" id="KW-0378">Hydrolase</keyword>
<dbReference type="Gene3D" id="2.40.30.270">
    <property type="match status" value="1"/>
</dbReference>
<evidence type="ECO:0000256" key="8">
    <source>
        <dbReference type="ARBA" id="ARBA00022806"/>
    </source>
</evidence>
<dbReference type="Pfam" id="PF13087">
    <property type="entry name" value="AAA_12"/>
    <property type="match status" value="1"/>
</dbReference>
<reference evidence="13" key="1">
    <citation type="journal article" date="2018" name="Nat. Microbiol.">
        <title>Leveraging single-cell genomics to expand the fungal tree of life.</title>
        <authorList>
            <person name="Ahrendt S.R."/>
            <person name="Quandt C.A."/>
            <person name="Ciobanu D."/>
            <person name="Clum A."/>
            <person name="Salamov A."/>
            <person name="Andreopoulos B."/>
            <person name="Cheng J.F."/>
            <person name="Woyke T."/>
            <person name="Pelin A."/>
            <person name="Henrissat B."/>
            <person name="Reynolds N.K."/>
            <person name="Benny G.L."/>
            <person name="Smith M.E."/>
            <person name="James T.Y."/>
            <person name="Grigoriev I.V."/>
        </authorList>
    </citation>
    <scope>NUCLEOTIDE SEQUENCE [LARGE SCALE GENOMIC DNA]</scope>
    <source>
        <strain evidence="13">RSA 1356</strain>
    </source>
</reference>
<dbReference type="InterPro" id="IPR041679">
    <property type="entry name" value="DNA2/NAM7-like_C"/>
</dbReference>
<dbReference type="InterPro" id="IPR050534">
    <property type="entry name" value="Coronavir_polyprotein_1ab"/>
</dbReference>
<feature type="domain" description="AAA+ ATPase" evidence="11">
    <location>
        <begin position="208"/>
        <end position="440"/>
    </location>
</feature>
<dbReference type="Pfam" id="PF13086">
    <property type="entry name" value="AAA_11"/>
    <property type="match status" value="1"/>
</dbReference>
<evidence type="ECO:0000259" key="11">
    <source>
        <dbReference type="SMART" id="SM00382"/>
    </source>
</evidence>
<name>A0A4P9XPL2_9FUNG</name>
<keyword evidence="8" id="KW-0347">Helicase</keyword>
<evidence type="ECO:0000256" key="9">
    <source>
        <dbReference type="ARBA" id="ARBA00022840"/>
    </source>
</evidence>
<proteinExistence type="inferred from homology"/>
<comment type="similarity">
    <text evidence="3">Belongs to the DNA2/NAM7 helicase family.</text>
</comment>
<evidence type="ECO:0000313" key="13">
    <source>
        <dbReference type="Proteomes" id="UP000271241"/>
    </source>
</evidence>
<keyword evidence="13" id="KW-1185">Reference proteome</keyword>
<dbReference type="SMART" id="SM00382">
    <property type="entry name" value="AAA"/>
    <property type="match status" value="1"/>
</dbReference>
<evidence type="ECO:0000256" key="2">
    <source>
        <dbReference type="ARBA" id="ARBA00004496"/>
    </source>
</evidence>
<dbReference type="CDD" id="cd18808">
    <property type="entry name" value="SF1_C_Upf1"/>
    <property type="match status" value="1"/>
</dbReference>
<evidence type="ECO:0000256" key="5">
    <source>
        <dbReference type="ARBA" id="ARBA00022490"/>
    </source>
</evidence>
<dbReference type="GO" id="GO:0043139">
    <property type="term" value="F:5'-3' DNA helicase activity"/>
    <property type="evidence" value="ECO:0007669"/>
    <property type="project" value="TreeGrafter"/>
</dbReference>
<gene>
    <name evidence="12" type="ORF">THASP1DRAFT_34972</name>
</gene>
<dbReference type="EMBL" id="KZ992752">
    <property type="protein sequence ID" value="RKP07200.1"/>
    <property type="molecule type" value="Genomic_DNA"/>
</dbReference>
<keyword evidence="5" id="KW-0963">Cytoplasm</keyword>
<dbReference type="InterPro" id="IPR041677">
    <property type="entry name" value="DNA2/NAM7_AAA_11"/>
</dbReference>
<dbReference type="SUPFAM" id="SSF52540">
    <property type="entry name" value="P-loop containing nucleoside triphosphate hydrolases"/>
    <property type="match status" value="1"/>
</dbReference>
<dbReference type="CDD" id="cd18044">
    <property type="entry name" value="DEXXQc_SMUBP2"/>
    <property type="match status" value="1"/>
</dbReference>
<dbReference type="Gene3D" id="3.40.50.300">
    <property type="entry name" value="P-loop containing nucleotide triphosphate hydrolases"/>
    <property type="match status" value="2"/>
</dbReference>
<dbReference type="GO" id="GO:0016787">
    <property type="term" value="F:hydrolase activity"/>
    <property type="evidence" value="ECO:0007669"/>
    <property type="project" value="UniProtKB-KW"/>
</dbReference>
<evidence type="ECO:0000256" key="10">
    <source>
        <dbReference type="ARBA" id="ARBA00023242"/>
    </source>
</evidence>
<dbReference type="InterPro" id="IPR027417">
    <property type="entry name" value="P-loop_NTPase"/>
</dbReference>
<evidence type="ECO:0000256" key="3">
    <source>
        <dbReference type="ARBA" id="ARBA00007913"/>
    </source>
</evidence>
<dbReference type="GO" id="GO:0005694">
    <property type="term" value="C:chromosome"/>
    <property type="evidence" value="ECO:0007669"/>
    <property type="project" value="UniProtKB-ARBA"/>
</dbReference>
<dbReference type="Pfam" id="PF21138">
    <property type="entry name" value="SMUBP-2_HCS1_1B"/>
    <property type="match status" value="1"/>
</dbReference>
<evidence type="ECO:0000256" key="6">
    <source>
        <dbReference type="ARBA" id="ARBA00022741"/>
    </source>
</evidence>
<protein>
    <recommendedName>
        <fullName evidence="4">DNA helicase</fullName>
        <ecNumber evidence="4">3.6.4.12</ecNumber>
    </recommendedName>
</protein>
<keyword evidence="9" id="KW-0067">ATP-binding</keyword>